<evidence type="ECO:0000256" key="2">
    <source>
        <dbReference type="SAM" id="SignalP"/>
    </source>
</evidence>
<organism evidence="3 4">
    <name type="scientific">Novilysobacter selenitireducens</name>
    <dbReference type="NCBI Taxonomy" id="2872639"/>
    <lineage>
        <taxon>Bacteria</taxon>
        <taxon>Pseudomonadati</taxon>
        <taxon>Pseudomonadota</taxon>
        <taxon>Gammaproteobacteria</taxon>
        <taxon>Lysobacterales</taxon>
        <taxon>Lysobacteraceae</taxon>
        <taxon>Novilysobacter</taxon>
    </lineage>
</organism>
<feature type="signal peptide" evidence="2">
    <location>
        <begin position="1"/>
        <end position="35"/>
    </location>
</feature>
<accession>A0ABS7T283</accession>
<dbReference type="EMBL" id="JAINZW010000001">
    <property type="protein sequence ID" value="MBZ4037985.1"/>
    <property type="molecule type" value="Genomic_DNA"/>
</dbReference>
<feature type="region of interest" description="Disordered" evidence="1">
    <location>
        <begin position="37"/>
        <end position="59"/>
    </location>
</feature>
<evidence type="ECO:0000313" key="4">
    <source>
        <dbReference type="Proteomes" id="UP001430954"/>
    </source>
</evidence>
<proteinExistence type="predicted"/>
<protein>
    <submittedName>
        <fullName evidence="3">Uncharacterized protein</fullName>
    </submittedName>
</protein>
<gene>
    <name evidence="3" type="ORF">K6753_00360</name>
</gene>
<sequence length="200" mass="18929">MPSTAVTRHRVPRALPALLGSVVALVLLAAAPVRAQDTGPAVEGTPGGSDGAASAGTAKDPTVVIARTVQPRVAYRGVPLEENPIHSEATTFPGLVFHGTMDSVLGELVEGELGQHGSAGVMAGAAVESAVGRGLSGLTGGTLLGAGAGAGSAPSLGPGASAGGAVGGVGTAVGNATSNIGSLVTNTVMQAVGTTQGGGP</sequence>
<evidence type="ECO:0000256" key="1">
    <source>
        <dbReference type="SAM" id="MobiDB-lite"/>
    </source>
</evidence>
<reference evidence="3 4" key="1">
    <citation type="submission" date="2021-09" db="EMBL/GenBank/DDBJ databases">
        <title>Lysobacter sp. 13A isolated from the river sediment.</title>
        <authorList>
            <person name="Liu H."/>
            <person name="Li S."/>
            <person name="Mao S."/>
        </authorList>
    </citation>
    <scope>NUCLEOTIDE SEQUENCE [LARGE SCALE GENOMIC DNA]</scope>
    <source>
        <strain evidence="3 4">13A</strain>
    </source>
</reference>
<evidence type="ECO:0000313" key="3">
    <source>
        <dbReference type="EMBL" id="MBZ4037985.1"/>
    </source>
</evidence>
<feature type="chain" id="PRO_5047527882" evidence="2">
    <location>
        <begin position="36"/>
        <end position="200"/>
    </location>
</feature>
<keyword evidence="2" id="KW-0732">Signal</keyword>
<dbReference type="Proteomes" id="UP001430954">
    <property type="component" value="Unassembled WGS sequence"/>
</dbReference>
<keyword evidence="4" id="KW-1185">Reference proteome</keyword>
<comment type="caution">
    <text evidence="3">The sequence shown here is derived from an EMBL/GenBank/DDBJ whole genome shotgun (WGS) entry which is preliminary data.</text>
</comment>
<name>A0ABS7T283_9GAMM</name>
<dbReference type="RefSeq" id="WP_223674209.1">
    <property type="nucleotide sequence ID" value="NZ_JAINZW010000001.1"/>
</dbReference>